<reference evidence="5 6" key="1">
    <citation type="submission" date="2017-05" db="EMBL/GenBank/DDBJ databases">
        <title>Complete and WGS of Bordetella genogroups.</title>
        <authorList>
            <person name="Spilker T."/>
            <person name="LiPuma J."/>
        </authorList>
    </citation>
    <scope>NUCLEOTIDE SEQUENCE [LARGE SCALE GENOMIC DNA]</scope>
    <source>
        <strain evidence="5 6">AU7206</strain>
    </source>
</reference>
<dbReference type="InterPro" id="IPR037923">
    <property type="entry name" value="HTH-like"/>
</dbReference>
<name>A0A1W6Z8N2_9BORD</name>
<keyword evidence="2" id="KW-0238">DNA-binding</keyword>
<gene>
    <name evidence="5" type="ORF">CAL15_04850</name>
</gene>
<dbReference type="SUPFAM" id="SSF51215">
    <property type="entry name" value="Regulatory protein AraC"/>
    <property type="match status" value="1"/>
</dbReference>
<dbReference type="InterPro" id="IPR018060">
    <property type="entry name" value="HTH_AraC"/>
</dbReference>
<dbReference type="Gene3D" id="1.10.10.60">
    <property type="entry name" value="Homeodomain-like"/>
    <property type="match status" value="1"/>
</dbReference>
<dbReference type="Proteomes" id="UP000194161">
    <property type="component" value="Chromosome"/>
</dbReference>
<keyword evidence="6" id="KW-1185">Reference proteome</keyword>
<dbReference type="PROSITE" id="PS00041">
    <property type="entry name" value="HTH_ARAC_FAMILY_1"/>
    <property type="match status" value="1"/>
</dbReference>
<dbReference type="SUPFAM" id="SSF46689">
    <property type="entry name" value="Homeodomain-like"/>
    <property type="match status" value="2"/>
</dbReference>
<dbReference type="AlphaFoldDB" id="A0A1W6Z8N2"/>
<evidence type="ECO:0000259" key="4">
    <source>
        <dbReference type="PROSITE" id="PS01124"/>
    </source>
</evidence>
<dbReference type="GO" id="GO:0043565">
    <property type="term" value="F:sequence-specific DNA binding"/>
    <property type="evidence" value="ECO:0007669"/>
    <property type="project" value="InterPro"/>
</dbReference>
<evidence type="ECO:0000256" key="2">
    <source>
        <dbReference type="ARBA" id="ARBA00023125"/>
    </source>
</evidence>
<feature type="domain" description="HTH araC/xylS-type" evidence="4">
    <location>
        <begin position="218"/>
        <end position="317"/>
    </location>
</feature>
<dbReference type="PROSITE" id="PS01124">
    <property type="entry name" value="HTH_ARAC_FAMILY_2"/>
    <property type="match status" value="1"/>
</dbReference>
<protein>
    <recommendedName>
        <fullName evidence="4">HTH araC/xylS-type domain-containing protein</fullName>
    </recommendedName>
</protein>
<keyword evidence="1" id="KW-0805">Transcription regulation</keyword>
<organism evidence="5 6">
    <name type="scientific">Bordetella genomosp. 13</name>
    <dbReference type="NCBI Taxonomy" id="463040"/>
    <lineage>
        <taxon>Bacteria</taxon>
        <taxon>Pseudomonadati</taxon>
        <taxon>Pseudomonadota</taxon>
        <taxon>Betaproteobacteria</taxon>
        <taxon>Burkholderiales</taxon>
        <taxon>Alcaligenaceae</taxon>
        <taxon>Bordetella</taxon>
    </lineage>
</organism>
<dbReference type="KEGG" id="bgm:CAL15_04850"/>
<dbReference type="InterPro" id="IPR018062">
    <property type="entry name" value="HTH_AraC-typ_CS"/>
</dbReference>
<dbReference type="PANTHER" id="PTHR47893:SF1">
    <property type="entry name" value="REGULATORY PROTEIN PCHR"/>
    <property type="match status" value="1"/>
</dbReference>
<proteinExistence type="predicted"/>
<dbReference type="InterPro" id="IPR009057">
    <property type="entry name" value="Homeodomain-like_sf"/>
</dbReference>
<accession>A0A1W6Z8N2</accession>
<dbReference type="EMBL" id="CP021111">
    <property type="protein sequence ID" value="ARP93768.1"/>
    <property type="molecule type" value="Genomic_DNA"/>
</dbReference>
<evidence type="ECO:0000256" key="1">
    <source>
        <dbReference type="ARBA" id="ARBA00023015"/>
    </source>
</evidence>
<dbReference type="Pfam" id="PF12833">
    <property type="entry name" value="HTH_18"/>
    <property type="match status" value="1"/>
</dbReference>
<dbReference type="SMART" id="SM00342">
    <property type="entry name" value="HTH_ARAC"/>
    <property type="match status" value="1"/>
</dbReference>
<dbReference type="PANTHER" id="PTHR47893">
    <property type="entry name" value="REGULATORY PROTEIN PCHR"/>
    <property type="match status" value="1"/>
</dbReference>
<sequence length="317" mass="34844">MSSLDPRSPVRQLSTSDLLGFGDRFGIDYHFPQLGSSSSRAVLRGTVDELVLPSSLNLTHSCLEVLQPYESLSTRDTALFLLVVLQGQLRLNLAGRDYELRPGVALTASLGAHSVLHAMHPHRQQLETVILALDTPAGADPDSLPGMLADWPGREAGRPRLWNVPPALYQSLQQVRHHGSMSLLQRRLLMEGLALQLLAHGLGEGAAAKAPALSPGERGRLEMVRQQLDRAPHLNYSLDQLASQAAMSTSSFRSKFRQLVGAPVFDYLRDRRLALARQYLLQGHSVQQAAHLSGYRHATNFATAFRKRYGEAPRSVA</sequence>
<evidence type="ECO:0000313" key="6">
    <source>
        <dbReference type="Proteomes" id="UP000194161"/>
    </source>
</evidence>
<dbReference type="RefSeq" id="WP_086077541.1">
    <property type="nucleotide sequence ID" value="NZ_CP021111.1"/>
</dbReference>
<dbReference type="GO" id="GO:0003700">
    <property type="term" value="F:DNA-binding transcription factor activity"/>
    <property type="evidence" value="ECO:0007669"/>
    <property type="project" value="InterPro"/>
</dbReference>
<dbReference type="STRING" id="463040.CAL15_04850"/>
<evidence type="ECO:0000313" key="5">
    <source>
        <dbReference type="EMBL" id="ARP93768.1"/>
    </source>
</evidence>
<dbReference type="OrthoDB" id="8766450at2"/>
<dbReference type="InterPro" id="IPR053142">
    <property type="entry name" value="PchR_regulatory_protein"/>
</dbReference>
<keyword evidence="3" id="KW-0804">Transcription</keyword>
<evidence type="ECO:0000256" key="3">
    <source>
        <dbReference type="ARBA" id="ARBA00023163"/>
    </source>
</evidence>